<accession>A0A674NLD5</accession>
<evidence type="ECO:0000313" key="4">
    <source>
        <dbReference type="Proteomes" id="UP000005226"/>
    </source>
</evidence>
<dbReference type="OMA" id="HYYSIVV"/>
<evidence type="ECO:0000313" key="3">
    <source>
        <dbReference type="Ensembl" id="ENSTRUP00000073883.1"/>
    </source>
</evidence>
<organism evidence="3 4">
    <name type="scientific">Takifugu rubripes</name>
    <name type="common">Japanese pufferfish</name>
    <name type="synonym">Fugu rubripes</name>
    <dbReference type="NCBI Taxonomy" id="31033"/>
    <lineage>
        <taxon>Eukaryota</taxon>
        <taxon>Metazoa</taxon>
        <taxon>Chordata</taxon>
        <taxon>Craniata</taxon>
        <taxon>Vertebrata</taxon>
        <taxon>Euteleostomi</taxon>
        <taxon>Actinopterygii</taxon>
        <taxon>Neopterygii</taxon>
        <taxon>Teleostei</taxon>
        <taxon>Neoteleostei</taxon>
        <taxon>Acanthomorphata</taxon>
        <taxon>Eupercaria</taxon>
        <taxon>Tetraodontiformes</taxon>
        <taxon>Tetradontoidea</taxon>
        <taxon>Tetraodontidae</taxon>
        <taxon>Takifugu</taxon>
    </lineage>
</organism>
<proteinExistence type="inferred from homology"/>
<evidence type="ECO:0008006" key="5">
    <source>
        <dbReference type="Google" id="ProtNLM"/>
    </source>
</evidence>
<feature type="chain" id="PRO_5025676040" description="Beta-glucuronidase" evidence="2">
    <location>
        <begin position="21"/>
        <end position="143"/>
    </location>
</feature>
<dbReference type="GO" id="GO:0005615">
    <property type="term" value="C:extracellular space"/>
    <property type="evidence" value="ECO:0007669"/>
    <property type="project" value="TreeGrafter"/>
</dbReference>
<dbReference type="GO" id="GO:0004566">
    <property type="term" value="F:beta-glucuronidase activity"/>
    <property type="evidence" value="ECO:0007669"/>
    <property type="project" value="TreeGrafter"/>
</dbReference>
<dbReference type="Ensembl" id="ENSTRUT00000077032.1">
    <property type="protein sequence ID" value="ENSTRUP00000073883.1"/>
    <property type="gene ID" value="ENSTRUG00000025141.2"/>
</dbReference>
<keyword evidence="4" id="KW-1185">Reference proteome</keyword>
<comment type="similarity">
    <text evidence="1">Belongs to the glycosyl hydrolase 2 family.</text>
</comment>
<evidence type="ECO:0000256" key="2">
    <source>
        <dbReference type="SAM" id="SignalP"/>
    </source>
</evidence>
<dbReference type="GeneTree" id="ENSGT00390000001752"/>
<dbReference type="InParanoid" id="A0A674NLD5"/>
<reference evidence="3" key="1">
    <citation type="journal article" date="2011" name="Genome Biol. Evol.">
        <title>Integration of the genetic map and genome assembly of fugu facilitates insights into distinct features of genome evolution in teleosts and mammals.</title>
        <authorList>
            <person name="Kai W."/>
            <person name="Kikuchi K."/>
            <person name="Tohari S."/>
            <person name="Chew A.K."/>
            <person name="Tay A."/>
            <person name="Fujiwara A."/>
            <person name="Hosoya S."/>
            <person name="Suetake H."/>
            <person name="Naruse K."/>
            <person name="Brenner S."/>
            <person name="Suzuki Y."/>
            <person name="Venkatesh B."/>
        </authorList>
    </citation>
    <scope>NUCLEOTIDE SEQUENCE [LARGE SCALE GENOMIC DNA]</scope>
</reference>
<dbReference type="GO" id="GO:0030246">
    <property type="term" value="F:carbohydrate binding"/>
    <property type="evidence" value="ECO:0007669"/>
    <property type="project" value="TreeGrafter"/>
</dbReference>
<dbReference type="PANTHER" id="PTHR10066:SF67">
    <property type="entry name" value="BETA-GLUCURONIDASE"/>
    <property type="match status" value="1"/>
</dbReference>
<dbReference type="PANTHER" id="PTHR10066">
    <property type="entry name" value="BETA-GLUCURONIDASE"/>
    <property type="match status" value="1"/>
</dbReference>
<name>A0A674NLD5_TAKRU</name>
<dbReference type="PROSITE" id="PS51257">
    <property type="entry name" value="PROKAR_LIPOPROTEIN"/>
    <property type="match status" value="1"/>
</dbReference>
<dbReference type="Gene3D" id="2.60.120.260">
    <property type="entry name" value="Galactose-binding domain-like"/>
    <property type="match status" value="1"/>
</dbReference>
<protein>
    <recommendedName>
        <fullName evidence="5">Beta-glucuronidase</fullName>
    </recommendedName>
</protein>
<dbReference type="SUPFAM" id="SSF49785">
    <property type="entry name" value="Galactose-binding domain-like"/>
    <property type="match status" value="1"/>
</dbReference>
<feature type="signal peptide" evidence="2">
    <location>
        <begin position="1"/>
        <end position="20"/>
    </location>
</feature>
<evidence type="ECO:0000256" key="1">
    <source>
        <dbReference type="ARBA" id="ARBA00007401"/>
    </source>
</evidence>
<reference evidence="3" key="2">
    <citation type="submission" date="2025-08" db="UniProtKB">
        <authorList>
            <consortium name="Ensembl"/>
        </authorList>
    </citation>
    <scope>IDENTIFICATION</scope>
</reference>
<dbReference type="GO" id="GO:0019391">
    <property type="term" value="P:glucuronoside catabolic process"/>
    <property type="evidence" value="ECO:0007669"/>
    <property type="project" value="TreeGrafter"/>
</dbReference>
<dbReference type="InterPro" id="IPR008979">
    <property type="entry name" value="Galactose-bd-like_sf"/>
</dbReference>
<sequence>MFRLLCLLTVLGCGCPLDSGMLFPRETSSREVKELNGLWKFRADMSPNRNQGFERAWYKARLEESGPVVDMPVPASYNDITQDSSLRDFIGWVWYEREVLVPARWVAGDGTRLVLRVGSAHYRSVVVMLLYTTPEHISMTSPW</sequence>
<reference evidence="3" key="3">
    <citation type="submission" date="2025-09" db="UniProtKB">
        <authorList>
            <consortium name="Ensembl"/>
        </authorList>
    </citation>
    <scope>IDENTIFICATION</scope>
</reference>
<keyword evidence="2" id="KW-0732">Signal</keyword>
<dbReference type="Proteomes" id="UP000005226">
    <property type="component" value="Unplaced"/>
</dbReference>
<dbReference type="AlphaFoldDB" id="A0A674NLD5"/>